<dbReference type="Pfam" id="PF25499">
    <property type="entry name" value="Beta-prop_pof12"/>
    <property type="match status" value="1"/>
</dbReference>
<evidence type="ECO:0000259" key="1">
    <source>
        <dbReference type="PROSITE" id="PS50181"/>
    </source>
</evidence>
<dbReference type="PROSITE" id="PS50181">
    <property type="entry name" value="FBOX"/>
    <property type="match status" value="1"/>
</dbReference>
<dbReference type="AlphaFoldDB" id="A0A9P4HRR0"/>
<dbReference type="EMBL" id="ML978738">
    <property type="protein sequence ID" value="KAF2084728.1"/>
    <property type="molecule type" value="Genomic_DNA"/>
</dbReference>
<dbReference type="InterPro" id="IPR001810">
    <property type="entry name" value="F-box_dom"/>
</dbReference>
<gene>
    <name evidence="2" type="ORF">K490DRAFT_48572</name>
</gene>
<dbReference type="InterPro" id="IPR015943">
    <property type="entry name" value="WD40/YVTN_repeat-like_dom_sf"/>
</dbReference>
<evidence type="ECO:0000313" key="3">
    <source>
        <dbReference type="Proteomes" id="UP000799776"/>
    </source>
</evidence>
<dbReference type="OrthoDB" id="3219396at2759"/>
<dbReference type="Gene3D" id="2.130.10.10">
    <property type="entry name" value="YVTN repeat-like/Quinoprotein amine dehydrogenase"/>
    <property type="match status" value="1"/>
</dbReference>
<comment type="caution">
    <text evidence="2">The sequence shown here is derived from an EMBL/GenBank/DDBJ whole genome shotgun (WGS) entry which is preliminary data.</text>
</comment>
<dbReference type="InterPro" id="IPR036047">
    <property type="entry name" value="F-box-like_dom_sf"/>
</dbReference>
<keyword evidence="3" id="KW-1185">Reference proteome</keyword>
<evidence type="ECO:0000313" key="2">
    <source>
        <dbReference type="EMBL" id="KAF2084728.1"/>
    </source>
</evidence>
<dbReference type="Proteomes" id="UP000799776">
    <property type="component" value="Unassembled WGS sequence"/>
</dbReference>
<feature type="domain" description="F-box" evidence="1">
    <location>
        <begin position="26"/>
        <end position="72"/>
    </location>
</feature>
<name>A0A9P4HRR0_9PEZI</name>
<protein>
    <recommendedName>
        <fullName evidence="1">F-box domain-containing protein</fullName>
    </recommendedName>
</protein>
<dbReference type="SUPFAM" id="SSF50998">
    <property type="entry name" value="Quinoprotein alcohol dehydrogenase-like"/>
    <property type="match status" value="1"/>
</dbReference>
<dbReference type="InterPro" id="IPR011047">
    <property type="entry name" value="Quinoprotein_ADH-like_sf"/>
</dbReference>
<dbReference type="SUPFAM" id="SSF81383">
    <property type="entry name" value="F-box domain"/>
    <property type="match status" value="1"/>
</dbReference>
<dbReference type="SMART" id="SM00256">
    <property type="entry name" value="FBOX"/>
    <property type="match status" value="1"/>
</dbReference>
<organism evidence="2 3">
    <name type="scientific">Saccharata proteae CBS 121410</name>
    <dbReference type="NCBI Taxonomy" id="1314787"/>
    <lineage>
        <taxon>Eukaryota</taxon>
        <taxon>Fungi</taxon>
        <taxon>Dikarya</taxon>
        <taxon>Ascomycota</taxon>
        <taxon>Pezizomycotina</taxon>
        <taxon>Dothideomycetes</taxon>
        <taxon>Dothideomycetes incertae sedis</taxon>
        <taxon>Botryosphaeriales</taxon>
        <taxon>Saccharataceae</taxon>
        <taxon>Saccharata</taxon>
    </lineage>
</organism>
<accession>A0A9P4HRR0</accession>
<reference evidence="2" key="1">
    <citation type="journal article" date="2020" name="Stud. Mycol.">
        <title>101 Dothideomycetes genomes: a test case for predicting lifestyles and emergence of pathogens.</title>
        <authorList>
            <person name="Haridas S."/>
            <person name="Albert R."/>
            <person name="Binder M."/>
            <person name="Bloem J."/>
            <person name="Labutti K."/>
            <person name="Salamov A."/>
            <person name="Andreopoulos B."/>
            <person name="Baker S."/>
            <person name="Barry K."/>
            <person name="Bills G."/>
            <person name="Bluhm B."/>
            <person name="Cannon C."/>
            <person name="Castanera R."/>
            <person name="Culley D."/>
            <person name="Daum C."/>
            <person name="Ezra D."/>
            <person name="Gonzalez J."/>
            <person name="Henrissat B."/>
            <person name="Kuo A."/>
            <person name="Liang C."/>
            <person name="Lipzen A."/>
            <person name="Lutzoni F."/>
            <person name="Magnuson J."/>
            <person name="Mondo S."/>
            <person name="Nolan M."/>
            <person name="Ohm R."/>
            <person name="Pangilinan J."/>
            <person name="Park H.-J."/>
            <person name="Ramirez L."/>
            <person name="Alfaro M."/>
            <person name="Sun H."/>
            <person name="Tritt A."/>
            <person name="Yoshinaga Y."/>
            <person name="Zwiers L.-H."/>
            <person name="Turgeon B."/>
            <person name="Goodwin S."/>
            <person name="Spatafora J."/>
            <person name="Crous P."/>
            <person name="Grigoriev I."/>
        </authorList>
    </citation>
    <scope>NUCLEOTIDE SEQUENCE</scope>
    <source>
        <strain evidence="2">CBS 121410</strain>
    </source>
</reference>
<sequence>MVKRTLDESEQDPHHPPSKRLRVKHVDRLSVLSDELVLRVLSYVSVSTLNTCQRVSHRFHTIASDSQLWKAAYYDRFVRPRASRIPGIKDPKASSDNLLFSSKLSKWLDEANLVKRGKETDWKRQYKLRHNWSKGTCDVDEIPVSEQPTIPPLLVRFHAGTVYAADSTSGLRAWSTKKDRTLVASRALPSQLAGKDCRPTSLAIDTDERTTSFQRIAVGFDDGSFSVYCLDRLNHTFRHLYSHPGSSNGILTAVAYASSYLLTMTDTQLLSFYRFPKQPSAEDRASDILGPPRLLYSLKSHTVWSPLSLSIRLSPSSIVAAIAYVLPTSFTGWSVGVQELRLSPEGELLNSRLASAALDGYQSLASSSLRSSRYGATVFDWEGLSTMPSSSTSSSKPTSLSYSHPYLLISHPDNTLTLYLVTSTASALSISPGSRLWGHTSSVSGAHVGVRGKAVSVSSRGDELRVWELEGGSSTSAFRRRQAMGDVSIRITPEKKPAPDPQDLDAISDAISQRGSGLGLALEHKLDELAITRGCVGFDEENVIVLRERSQGTQALVVYDFT</sequence>
<proteinExistence type="predicted"/>
<dbReference type="Pfam" id="PF12937">
    <property type="entry name" value="F-box-like"/>
    <property type="match status" value="1"/>
</dbReference>
<dbReference type="Gene3D" id="1.20.1280.50">
    <property type="match status" value="1"/>
</dbReference>